<dbReference type="AlphaFoldDB" id="A0A2J1DSG3"/>
<comment type="caution">
    <text evidence="2">The sequence shown here is derived from an EMBL/GenBank/DDBJ whole genome shotgun (WGS) entry which is preliminary data.</text>
</comment>
<feature type="transmembrane region" description="Helical" evidence="1">
    <location>
        <begin position="29"/>
        <end position="50"/>
    </location>
</feature>
<name>A0A2J1DSG3_9CHLR</name>
<sequence>MWFTIGMIFGLLISVIFWLLKRNNLNLNWFEWIIGLVGFGLLIFTVQNFMGSFAELEPTAAYFFLLITGLPSLILLAIAWQLAIRRTKKA</sequence>
<feature type="transmembrane region" description="Helical" evidence="1">
    <location>
        <begin position="62"/>
        <end position="84"/>
    </location>
</feature>
<reference evidence="2 3" key="1">
    <citation type="journal article" date="2017" name="FEMS Microbiol. Ecol.">
        <title>Reconstructed genomes of novel Dehalococcoides mccartyi strains from 1,2,3,4-tetrachlorodibenzo-p-dioxin-dechlorinating enrichment cultures reveal divergent reductive dehalogenase gene profiles.</title>
        <authorList>
            <person name="Dam H.T."/>
            <person name="Vollmers J."/>
            <person name="Kaster A.K."/>
            <person name="Haggblom M.M."/>
        </authorList>
    </citation>
    <scope>NUCLEOTIDE SEQUENCE [LARGE SCALE GENOMIC DNA]</scope>
    <source>
        <strain evidence="2 3">H1-3-2.001</strain>
    </source>
</reference>
<evidence type="ECO:0000256" key="1">
    <source>
        <dbReference type="SAM" id="Phobius"/>
    </source>
</evidence>
<protein>
    <submittedName>
        <fullName evidence="2">Zinc ribbon domain-containing protein</fullName>
    </submittedName>
</protein>
<dbReference type="EMBL" id="PHFD01000203">
    <property type="protein sequence ID" value="PKH46501.1"/>
    <property type="molecule type" value="Genomic_DNA"/>
</dbReference>
<proteinExistence type="predicted"/>
<keyword evidence="1" id="KW-1133">Transmembrane helix</keyword>
<evidence type="ECO:0000313" key="2">
    <source>
        <dbReference type="EMBL" id="PKH46501.1"/>
    </source>
</evidence>
<organism evidence="2 3">
    <name type="scientific">Dehalococcoides mccartyi</name>
    <dbReference type="NCBI Taxonomy" id="61435"/>
    <lineage>
        <taxon>Bacteria</taxon>
        <taxon>Bacillati</taxon>
        <taxon>Chloroflexota</taxon>
        <taxon>Dehalococcoidia</taxon>
        <taxon>Dehalococcoidales</taxon>
        <taxon>Dehalococcoidaceae</taxon>
        <taxon>Dehalococcoides</taxon>
    </lineage>
</organism>
<accession>A0A2J1DSG3</accession>
<dbReference type="Proteomes" id="UP000233649">
    <property type="component" value="Unassembled WGS sequence"/>
</dbReference>
<keyword evidence="1" id="KW-0472">Membrane</keyword>
<evidence type="ECO:0000313" key="3">
    <source>
        <dbReference type="Proteomes" id="UP000233649"/>
    </source>
</evidence>
<gene>
    <name evidence="2" type="ORF">CVH13_01063</name>
</gene>
<keyword evidence="1" id="KW-0812">Transmembrane</keyword>
<feature type="transmembrane region" description="Helical" evidence="1">
    <location>
        <begin position="6"/>
        <end position="22"/>
    </location>
</feature>